<dbReference type="Gene3D" id="2.60.40.10">
    <property type="entry name" value="Immunoglobulins"/>
    <property type="match status" value="3"/>
</dbReference>
<proteinExistence type="predicted"/>
<dbReference type="InterPro" id="IPR013783">
    <property type="entry name" value="Ig-like_fold"/>
</dbReference>
<dbReference type="AlphaFoldDB" id="A0A8T2NJD2"/>
<evidence type="ECO:0000256" key="5">
    <source>
        <dbReference type="ARBA" id="ARBA00023136"/>
    </source>
</evidence>
<evidence type="ECO:0000313" key="11">
    <source>
        <dbReference type="Proteomes" id="UP000824540"/>
    </source>
</evidence>
<evidence type="ECO:0000256" key="3">
    <source>
        <dbReference type="ARBA" id="ARBA00022729"/>
    </source>
</evidence>
<dbReference type="PROSITE" id="PS50853">
    <property type="entry name" value="FN3"/>
    <property type="match status" value="2"/>
</dbReference>
<dbReference type="OrthoDB" id="8906725at2759"/>
<evidence type="ECO:0000256" key="1">
    <source>
        <dbReference type="ARBA" id="ARBA00004479"/>
    </source>
</evidence>
<feature type="domain" description="Fibronectin type-III" evidence="9">
    <location>
        <begin position="1"/>
        <end position="88"/>
    </location>
</feature>
<name>A0A8T2NJD2_9TELE</name>
<evidence type="ECO:0000256" key="6">
    <source>
        <dbReference type="ARBA" id="ARBA00023170"/>
    </source>
</evidence>
<keyword evidence="5" id="KW-0472">Membrane</keyword>
<accession>A0A8T2NJD2</accession>
<evidence type="ECO:0000256" key="2">
    <source>
        <dbReference type="ARBA" id="ARBA00022692"/>
    </source>
</evidence>
<dbReference type="InterPro" id="IPR003961">
    <property type="entry name" value="FN3_dom"/>
</dbReference>
<feature type="domain" description="Fibronectin type-III" evidence="9">
    <location>
        <begin position="195"/>
        <end position="294"/>
    </location>
</feature>
<dbReference type="Proteomes" id="UP000824540">
    <property type="component" value="Unassembled WGS sequence"/>
</dbReference>
<dbReference type="GO" id="GO:0004896">
    <property type="term" value="F:cytokine receptor activity"/>
    <property type="evidence" value="ECO:0007669"/>
    <property type="project" value="TreeGrafter"/>
</dbReference>
<keyword evidence="6" id="KW-0675">Receptor</keyword>
<evidence type="ECO:0000256" key="4">
    <source>
        <dbReference type="ARBA" id="ARBA00022989"/>
    </source>
</evidence>
<keyword evidence="3" id="KW-0732">Signal</keyword>
<dbReference type="PANTHER" id="PTHR23037:SF41">
    <property type="entry name" value="COLONY STIMULATING FACTOR 2 RECEPTOR, BETA, LOW-AFFINITY (GRANULOCYTE-MACROPHAGE) PRECURSOR"/>
    <property type="match status" value="1"/>
</dbReference>
<organism evidence="10 11">
    <name type="scientific">Albula glossodonta</name>
    <name type="common">roundjaw bonefish</name>
    <dbReference type="NCBI Taxonomy" id="121402"/>
    <lineage>
        <taxon>Eukaryota</taxon>
        <taxon>Metazoa</taxon>
        <taxon>Chordata</taxon>
        <taxon>Craniata</taxon>
        <taxon>Vertebrata</taxon>
        <taxon>Euteleostomi</taxon>
        <taxon>Actinopterygii</taxon>
        <taxon>Neopterygii</taxon>
        <taxon>Teleostei</taxon>
        <taxon>Albuliformes</taxon>
        <taxon>Albulidae</taxon>
        <taxon>Albula</taxon>
    </lineage>
</organism>
<evidence type="ECO:0000313" key="10">
    <source>
        <dbReference type="EMBL" id="KAG9340349.1"/>
    </source>
</evidence>
<evidence type="ECO:0000256" key="7">
    <source>
        <dbReference type="ARBA" id="ARBA00023180"/>
    </source>
</evidence>
<dbReference type="SUPFAM" id="SSF49265">
    <property type="entry name" value="Fibronectin type III"/>
    <property type="match status" value="3"/>
</dbReference>
<dbReference type="InterPro" id="IPR036116">
    <property type="entry name" value="FN3_sf"/>
</dbReference>
<comment type="caution">
    <text evidence="10">The sequence shown here is derived from an EMBL/GenBank/DDBJ whole genome shotgun (WGS) entry which is preliminary data.</text>
</comment>
<keyword evidence="4" id="KW-1133">Transmembrane helix</keyword>
<comment type="subcellular location">
    <subcellularLocation>
        <location evidence="1">Membrane</location>
        <topology evidence="1">Single-pass type I membrane protein</topology>
    </subcellularLocation>
</comment>
<protein>
    <recommendedName>
        <fullName evidence="9">Fibronectin type-III domain-containing protein</fullName>
    </recommendedName>
</protein>
<dbReference type="EMBL" id="JAFBMS010000043">
    <property type="protein sequence ID" value="KAG9340349.1"/>
    <property type="molecule type" value="Genomic_DNA"/>
</dbReference>
<gene>
    <name evidence="10" type="ORF">JZ751_021462</name>
</gene>
<keyword evidence="7" id="KW-0325">Glycoprotein</keyword>
<evidence type="ECO:0000256" key="8">
    <source>
        <dbReference type="SAM" id="MobiDB-lite"/>
    </source>
</evidence>
<feature type="non-terminal residue" evidence="10">
    <location>
        <position position="598"/>
    </location>
</feature>
<sequence>MEGGGMVLQWPRPQLSSHSLLNSTIDYQVSYRRLGQNWTDVEVSGQKYEIEADILVPGCKYEARVRARKDKGIWSEWSPLVAWQTKAQEGLGASNLRCLFDGEKVVTCTWEVKRKLAQFTNYSLQYRLSAASDAQMCDESRVFSTDSKEPVLRFRCSFTVSNPGQQLEVHLIPTYNFQSHKSKTAQMQNQLKSAPPAPVNVTEKGQEWVLSWTTPKHPTDCCPLQVCYWRCEKEESERCHDFVKGVSSFTIHQSYLLPSTCYRAKVRTLAINKFDYSGFPSEWTEPVEWTTHPVMFIILYFTLPACHRRIILWDVSVPSPIKSKVLEEIMKRSPNSLPALQKEMERTRICSVQVLDKVQLPCFLEDSRHPLELTNGSGIPRKSWEGDGQSDELTSPDSLSEEDPSMSFSGPYILCPTCSSKGSNADDEASAEASHYTTSLCSASTTATSTSTCTTQLLTLSLFQSNIGYVGLPMPQVSLAENSEQRAPDGHVPAWDGYVANASALMDSIQPERVPEFPDCDPPAYTPSLTLFQPVVLQGVPDYCSHGGPKATPSKAIPTKGKDGGWPEVELRIQFGHWGENRLPLSLAEGDLTNALPK</sequence>
<keyword evidence="11" id="KW-1185">Reference proteome</keyword>
<keyword evidence="2" id="KW-0812">Transmembrane</keyword>
<dbReference type="PANTHER" id="PTHR23037">
    <property type="entry name" value="CYTOKINE RECEPTOR"/>
    <property type="match status" value="1"/>
</dbReference>
<feature type="region of interest" description="Disordered" evidence="8">
    <location>
        <begin position="374"/>
        <end position="405"/>
    </location>
</feature>
<reference evidence="10" key="1">
    <citation type="thesis" date="2021" institute="BYU ScholarsArchive" country="Provo, UT, USA">
        <title>Applications of and Algorithms for Genome Assembly and Genomic Analyses with an Emphasis on Marine Teleosts.</title>
        <authorList>
            <person name="Pickett B.D."/>
        </authorList>
    </citation>
    <scope>NUCLEOTIDE SEQUENCE</scope>
    <source>
        <strain evidence="10">HI-2016</strain>
    </source>
</reference>
<evidence type="ECO:0000259" key="9">
    <source>
        <dbReference type="PROSITE" id="PS50853"/>
    </source>
</evidence>
<dbReference type="CDD" id="cd00063">
    <property type="entry name" value="FN3"/>
    <property type="match status" value="1"/>
</dbReference>
<dbReference type="GO" id="GO:0009897">
    <property type="term" value="C:external side of plasma membrane"/>
    <property type="evidence" value="ECO:0007669"/>
    <property type="project" value="TreeGrafter"/>
</dbReference>